<evidence type="ECO:0000256" key="5">
    <source>
        <dbReference type="SAM" id="SignalP"/>
    </source>
</evidence>
<dbReference type="InterPro" id="IPR009056">
    <property type="entry name" value="Cyt_c-like_dom"/>
</dbReference>
<reference evidence="8" key="1">
    <citation type="submission" date="2016-09" db="EMBL/GenBank/DDBJ databases">
        <authorList>
            <person name="Wibberg D."/>
        </authorList>
    </citation>
    <scope>NUCLEOTIDE SEQUENCE [LARGE SCALE GENOMIC DNA]</scope>
</reference>
<dbReference type="Pfam" id="PF00034">
    <property type="entry name" value="Cytochrom_C"/>
    <property type="match status" value="1"/>
</dbReference>
<dbReference type="InterPro" id="IPR051459">
    <property type="entry name" value="Cytochrome_c-type_DH"/>
</dbReference>
<gene>
    <name evidence="7" type="ORF">KARMA_1573</name>
</gene>
<dbReference type="SUPFAM" id="SSF46626">
    <property type="entry name" value="Cytochrome c"/>
    <property type="match status" value="1"/>
</dbReference>
<feature type="signal peptide" evidence="5">
    <location>
        <begin position="1"/>
        <end position="24"/>
    </location>
</feature>
<dbReference type="InterPro" id="IPR036909">
    <property type="entry name" value="Cyt_c-like_dom_sf"/>
</dbReference>
<protein>
    <submittedName>
        <fullName evidence="7">Cytochrome c class I</fullName>
    </submittedName>
</protein>
<keyword evidence="8" id="KW-1185">Reference proteome</keyword>
<organism evidence="7 8">
    <name type="scientific">Donghicola eburneus</name>
    <dbReference type="NCBI Taxonomy" id="393278"/>
    <lineage>
        <taxon>Bacteria</taxon>
        <taxon>Pseudomonadati</taxon>
        <taxon>Pseudomonadota</taxon>
        <taxon>Alphaproteobacteria</taxon>
        <taxon>Rhodobacterales</taxon>
        <taxon>Roseobacteraceae</taxon>
        <taxon>Donghicola</taxon>
    </lineage>
</organism>
<dbReference type="Proteomes" id="UP000184085">
    <property type="component" value="Unassembled WGS sequence"/>
</dbReference>
<dbReference type="EMBL" id="FMJB01000046">
    <property type="protein sequence ID" value="SCM67375.1"/>
    <property type="molecule type" value="Genomic_DNA"/>
</dbReference>
<keyword evidence="1 4" id="KW-0349">Heme</keyword>
<keyword evidence="2 4" id="KW-0479">Metal-binding</keyword>
<name>A0A1M4N030_9RHOB</name>
<evidence type="ECO:0000256" key="2">
    <source>
        <dbReference type="ARBA" id="ARBA00022723"/>
    </source>
</evidence>
<evidence type="ECO:0000313" key="8">
    <source>
        <dbReference type="Proteomes" id="UP000184085"/>
    </source>
</evidence>
<accession>A0A1M4N030</accession>
<dbReference type="GO" id="GO:0046872">
    <property type="term" value="F:metal ion binding"/>
    <property type="evidence" value="ECO:0007669"/>
    <property type="project" value="UniProtKB-KW"/>
</dbReference>
<dbReference type="Gene3D" id="1.10.760.10">
    <property type="entry name" value="Cytochrome c-like domain"/>
    <property type="match status" value="1"/>
</dbReference>
<dbReference type="PANTHER" id="PTHR35008:SF8">
    <property type="entry name" value="ALCOHOL DEHYDROGENASE CYTOCHROME C SUBUNIT"/>
    <property type="match status" value="1"/>
</dbReference>
<feature type="domain" description="Cytochrome c" evidence="6">
    <location>
        <begin position="24"/>
        <end position="117"/>
    </location>
</feature>
<sequence>MHLNYFAARVAGCLILGASLPAQAQEIDGTTLFNDNCAVCHAEGGTGNPGFAPPLNRPAFWQAMDAPTDYVAAVVIAGLHGTMTVDGQMYAGLRMPPLPQIEDAELAAIATYVAGELGETEADATVESVAAVRAELPDNAALMAARPAE</sequence>
<evidence type="ECO:0000256" key="4">
    <source>
        <dbReference type="PROSITE-ProRule" id="PRU00433"/>
    </source>
</evidence>
<dbReference type="PANTHER" id="PTHR35008">
    <property type="entry name" value="BLL4482 PROTEIN-RELATED"/>
    <property type="match status" value="1"/>
</dbReference>
<evidence type="ECO:0000259" key="6">
    <source>
        <dbReference type="PROSITE" id="PS51007"/>
    </source>
</evidence>
<dbReference type="AlphaFoldDB" id="A0A1M4N030"/>
<evidence type="ECO:0000256" key="3">
    <source>
        <dbReference type="ARBA" id="ARBA00023004"/>
    </source>
</evidence>
<keyword evidence="5" id="KW-0732">Signal</keyword>
<keyword evidence="3 4" id="KW-0408">Iron</keyword>
<dbReference type="GO" id="GO:0009055">
    <property type="term" value="F:electron transfer activity"/>
    <property type="evidence" value="ECO:0007669"/>
    <property type="project" value="InterPro"/>
</dbReference>
<dbReference type="GO" id="GO:0020037">
    <property type="term" value="F:heme binding"/>
    <property type="evidence" value="ECO:0007669"/>
    <property type="project" value="InterPro"/>
</dbReference>
<dbReference type="PROSITE" id="PS51007">
    <property type="entry name" value="CYTC"/>
    <property type="match status" value="1"/>
</dbReference>
<dbReference type="RefSeq" id="WP_072706011.1">
    <property type="nucleotide sequence ID" value="NZ_FMJB01000046.1"/>
</dbReference>
<feature type="chain" id="PRO_5009906688" evidence="5">
    <location>
        <begin position="25"/>
        <end position="149"/>
    </location>
</feature>
<proteinExistence type="predicted"/>
<evidence type="ECO:0000313" key="7">
    <source>
        <dbReference type="EMBL" id="SCM67375.1"/>
    </source>
</evidence>
<evidence type="ECO:0000256" key="1">
    <source>
        <dbReference type="ARBA" id="ARBA00022617"/>
    </source>
</evidence>